<feature type="region of interest" description="Disordered" evidence="1">
    <location>
        <begin position="112"/>
        <end position="160"/>
    </location>
</feature>
<feature type="compositionally biased region" description="Low complexity" evidence="1">
    <location>
        <begin position="134"/>
        <end position="152"/>
    </location>
</feature>
<feature type="region of interest" description="Disordered" evidence="1">
    <location>
        <begin position="1"/>
        <end position="43"/>
    </location>
</feature>
<feature type="compositionally biased region" description="Basic and acidic residues" evidence="1">
    <location>
        <begin position="1"/>
        <end position="12"/>
    </location>
</feature>
<reference evidence="2 3" key="2">
    <citation type="submission" date="2013-02" db="EMBL/GenBank/DDBJ databases">
        <title>The Genome Sequence of Plasmodium falciparum Vietnam Oak-Knoll (FVO).</title>
        <authorList>
            <consortium name="The Broad Institute Genome Sequencing Platform"/>
            <consortium name="The Broad Institute Genome Sequencing Center for Infectious Disease"/>
            <person name="Neafsey D."/>
            <person name="Cheeseman I."/>
            <person name="Volkman S."/>
            <person name="Adams J."/>
            <person name="Walker B."/>
            <person name="Young S.K."/>
            <person name="Zeng Q."/>
            <person name="Gargeya S."/>
            <person name="Fitzgerald M."/>
            <person name="Haas B."/>
            <person name="Abouelleil A."/>
            <person name="Alvarado L."/>
            <person name="Arachchi H.M."/>
            <person name="Berlin A.M."/>
            <person name="Chapman S.B."/>
            <person name="Dewar J."/>
            <person name="Goldberg J."/>
            <person name="Griggs A."/>
            <person name="Gujja S."/>
            <person name="Hansen M."/>
            <person name="Howarth C."/>
            <person name="Imamovic A."/>
            <person name="Larimer J."/>
            <person name="McCowan C."/>
            <person name="Murphy C."/>
            <person name="Neiman D."/>
            <person name="Pearson M."/>
            <person name="Priest M."/>
            <person name="Roberts A."/>
            <person name="Saif S."/>
            <person name="Shea T."/>
            <person name="Sisk P."/>
            <person name="Sykes S."/>
            <person name="Wortman J."/>
            <person name="Nusbaum C."/>
            <person name="Birren B."/>
        </authorList>
    </citation>
    <scope>NUCLEOTIDE SEQUENCE [LARGE SCALE GENOMIC DNA]</scope>
    <source>
        <strain evidence="3">Vietnam Oak-Knoll (FVO)</strain>
    </source>
</reference>
<dbReference type="EMBL" id="KI925107">
    <property type="protein sequence ID" value="ETW17871.1"/>
    <property type="molecule type" value="Genomic_DNA"/>
</dbReference>
<evidence type="ECO:0000256" key="1">
    <source>
        <dbReference type="SAM" id="MobiDB-lite"/>
    </source>
</evidence>
<evidence type="ECO:0000313" key="3">
    <source>
        <dbReference type="Proteomes" id="UP000030690"/>
    </source>
</evidence>
<proteinExistence type="predicted"/>
<feature type="compositionally biased region" description="Basic and acidic residues" evidence="1">
    <location>
        <begin position="112"/>
        <end position="133"/>
    </location>
</feature>
<evidence type="ECO:0000313" key="2">
    <source>
        <dbReference type="EMBL" id="ETW17871.1"/>
    </source>
</evidence>
<protein>
    <submittedName>
        <fullName evidence="2">Uncharacterized protein</fullName>
    </submittedName>
</protein>
<reference evidence="2 3" key="1">
    <citation type="submission" date="2013-02" db="EMBL/GenBank/DDBJ databases">
        <title>The Genome Annotation of Plasmodium falciparum Vietnam Oak-Knoll (FVO).</title>
        <authorList>
            <consortium name="The Broad Institute Genome Sequencing Platform"/>
            <consortium name="The Broad Institute Genome Sequencing Center for Infectious Disease"/>
            <person name="Neafsey D."/>
            <person name="Hoffman S."/>
            <person name="Volkman S."/>
            <person name="Rosenthal P."/>
            <person name="Walker B."/>
            <person name="Young S.K."/>
            <person name="Zeng Q."/>
            <person name="Gargeya S."/>
            <person name="Fitzgerald M."/>
            <person name="Haas B."/>
            <person name="Abouelleil A."/>
            <person name="Allen A.W."/>
            <person name="Alvarado L."/>
            <person name="Arachchi H.M."/>
            <person name="Berlin A.M."/>
            <person name="Chapman S.B."/>
            <person name="Gainer-Dewar J."/>
            <person name="Goldberg J."/>
            <person name="Griggs A."/>
            <person name="Gujja S."/>
            <person name="Hansen M."/>
            <person name="Howarth C."/>
            <person name="Imamovic A."/>
            <person name="Ireland A."/>
            <person name="Larimer J."/>
            <person name="McCowan C."/>
            <person name="Murphy C."/>
            <person name="Pearson M."/>
            <person name="Poon T.W."/>
            <person name="Priest M."/>
            <person name="Roberts A."/>
            <person name="Saif S."/>
            <person name="Shea T."/>
            <person name="Sisk P."/>
            <person name="Sykes S."/>
            <person name="Wortman J."/>
            <person name="Nusbaum C."/>
            <person name="Birren B."/>
        </authorList>
    </citation>
    <scope>NUCLEOTIDE SEQUENCE [LARGE SCALE GENOMIC DNA]</scope>
    <source>
        <strain evidence="3">Vietnam Oak-Knoll (FVO)</strain>
    </source>
</reference>
<name>A0A024V4X4_PLAFA</name>
<sequence length="321" mass="37853">MSEEHSNDHIEDVVLCSQNCDETNSPKNEKDEKDFKNFSSESSDSYYKNKFRLKKNSIEIKKKSLLKSKLKNDDIQTIIKNDPILSKLNKTMTTDDEIFDLANKKENKTKFKLEKEKEKEKNEKKEKKEKKVTNDSTNNKNKNNSVPFLNENQENKNQHNHNNKIKYELNEQTYDINNISEEILKKENHHTNIEYNEKVQDQDNTLNINQKVNKIQLNSTKKQKQKEKTKKEIKLNEQNEIKKNNQNFNSSILNEIKKNKELSPLSLIKKHGRLINNIEEIYNSNCEQIQNVRDEFAELKNDLNKIMNLINIGQKAVASLK</sequence>
<dbReference type="AlphaFoldDB" id="A0A024V4X4"/>
<feature type="compositionally biased region" description="Basic and acidic residues" evidence="1">
    <location>
        <begin position="27"/>
        <end position="36"/>
    </location>
</feature>
<gene>
    <name evidence="2" type="ORF">PFFVO_03225</name>
</gene>
<dbReference type="OrthoDB" id="384054at2759"/>
<organism evidence="2 3">
    <name type="scientific">Plasmodium falciparum Vietnam Oak-Knoll</name>
    <name type="common">FVO</name>
    <dbReference type="NCBI Taxonomy" id="1036723"/>
    <lineage>
        <taxon>Eukaryota</taxon>
        <taxon>Sar</taxon>
        <taxon>Alveolata</taxon>
        <taxon>Apicomplexa</taxon>
        <taxon>Aconoidasida</taxon>
        <taxon>Haemosporida</taxon>
        <taxon>Plasmodiidae</taxon>
        <taxon>Plasmodium</taxon>
        <taxon>Plasmodium (Laverania)</taxon>
    </lineage>
</organism>
<feature type="compositionally biased region" description="Polar residues" evidence="1">
    <location>
        <begin position="16"/>
        <end position="26"/>
    </location>
</feature>
<accession>A0A024V4X4</accession>
<dbReference type="Proteomes" id="UP000030690">
    <property type="component" value="Unassembled WGS sequence"/>
</dbReference>